<dbReference type="Proteomes" id="UP000037109">
    <property type="component" value="Unassembled WGS sequence"/>
</dbReference>
<dbReference type="PROSITE" id="PS50975">
    <property type="entry name" value="ATP_GRASP"/>
    <property type="match status" value="1"/>
</dbReference>
<dbReference type="InterPro" id="IPR026838">
    <property type="entry name" value="YheC/D"/>
</dbReference>
<dbReference type="InterPro" id="IPR011761">
    <property type="entry name" value="ATP-grasp"/>
</dbReference>
<keyword evidence="4" id="KW-1185">Reference proteome</keyword>
<organism evidence="3 4">
    <name type="scientific">Sporosarcina globispora</name>
    <name type="common">Bacillus globisporus</name>
    <dbReference type="NCBI Taxonomy" id="1459"/>
    <lineage>
        <taxon>Bacteria</taxon>
        <taxon>Bacillati</taxon>
        <taxon>Bacillota</taxon>
        <taxon>Bacilli</taxon>
        <taxon>Bacillales</taxon>
        <taxon>Caryophanaceae</taxon>
        <taxon>Sporosarcina</taxon>
    </lineage>
</organism>
<dbReference type="RefSeq" id="WP_053437758.1">
    <property type="nucleotide sequence ID" value="NZ_LGUF01000007.1"/>
</dbReference>
<name>A0A0M0GKV9_SPOGL</name>
<accession>A0A0M0GKV9</accession>
<reference evidence="4" key="1">
    <citation type="submission" date="2015-07" db="EMBL/GenBank/DDBJ databases">
        <title>Fjat-10036 dsm4.</title>
        <authorList>
            <person name="Liu B."/>
            <person name="Wang J."/>
            <person name="Zhu Y."/>
            <person name="Liu G."/>
            <person name="Chen Q."/>
            <person name="Chen Z."/>
            <person name="Lan J."/>
            <person name="Che J."/>
            <person name="Ge C."/>
            <person name="Shi H."/>
            <person name="Pan Z."/>
            <person name="Liu X."/>
        </authorList>
    </citation>
    <scope>NUCLEOTIDE SEQUENCE [LARGE SCALE GENOMIC DNA]</scope>
    <source>
        <strain evidence="4">DSM 4</strain>
    </source>
</reference>
<dbReference type="GO" id="GO:0046872">
    <property type="term" value="F:metal ion binding"/>
    <property type="evidence" value="ECO:0007669"/>
    <property type="project" value="InterPro"/>
</dbReference>
<evidence type="ECO:0000313" key="4">
    <source>
        <dbReference type="Proteomes" id="UP000037109"/>
    </source>
</evidence>
<evidence type="ECO:0000259" key="2">
    <source>
        <dbReference type="PROSITE" id="PS50975"/>
    </source>
</evidence>
<dbReference type="EMBL" id="LGUF01000007">
    <property type="protein sequence ID" value="KON90418.1"/>
    <property type="molecule type" value="Genomic_DNA"/>
</dbReference>
<evidence type="ECO:0000256" key="1">
    <source>
        <dbReference type="PROSITE-ProRule" id="PRU00409"/>
    </source>
</evidence>
<proteinExistence type="predicted"/>
<dbReference type="GO" id="GO:0005524">
    <property type="term" value="F:ATP binding"/>
    <property type="evidence" value="ECO:0007669"/>
    <property type="project" value="UniProtKB-UniRule"/>
</dbReference>
<feature type="domain" description="ATP-grasp" evidence="2">
    <location>
        <begin position="117"/>
        <end position="349"/>
    </location>
</feature>
<dbReference type="AlphaFoldDB" id="A0A0M0GKV9"/>
<comment type="caution">
    <text evidence="3">The sequence shown here is derived from an EMBL/GenBank/DDBJ whole genome shotgun (WGS) entry which is preliminary data.</text>
</comment>
<sequence length="367" mass="41817">MLSFGIMTLNKQNEQPYFMELAKRANEFHINCYRFIPSDIHPITEKITGDFYNHSTGVWESAEFTVPEILYDRCFYGNDSHSKQCMSIVNWLKARNDIQFLGYGLPNKLELYEILSCTNISPYLLKTTPFTGADRFIGSLLPDHPFILKPASGSQGQGIYYIEKTGKNILVKTDKKNAQVTRNFESAEKAAGWLNNLTAKRQYLFQPYVNLSNKEEQPFDIRILLQKDRNGTWKELGRGIRTGRNGGIVSNLSTGGSNISFEDWITEYPSSLRSFLCDELNDIIDTLPAALERKLPPLFEMGIDIGVENNGSIWILDINSKPGRKTILNSQPEKKEELFTAPLLYAKFLSANNEMERRTNHAKTISN</sequence>
<protein>
    <recommendedName>
        <fullName evidence="2">ATP-grasp domain-containing protein</fullName>
    </recommendedName>
</protein>
<dbReference type="PATRIC" id="fig|1459.3.peg.5256"/>
<evidence type="ECO:0000313" key="3">
    <source>
        <dbReference type="EMBL" id="KON90418.1"/>
    </source>
</evidence>
<keyword evidence="1" id="KW-0547">Nucleotide-binding</keyword>
<dbReference type="Pfam" id="PF14398">
    <property type="entry name" value="ATPgrasp_YheCD"/>
    <property type="match status" value="1"/>
</dbReference>
<dbReference type="OrthoDB" id="7869153at2"/>
<keyword evidence="1" id="KW-0067">ATP-binding</keyword>
<gene>
    <name evidence="3" type="ORF">AF332_23845</name>
</gene>
<dbReference type="SUPFAM" id="SSF56059">
    <property type="entry name" value="Glutathione synthetase ATP-binding domain-like"/>
    <property type="match status" value="1"/>
</dbReference>
<dbReference type="STRING" id="1459.AF332_23845"/>